<dbReference type="Proteomes" id="UP000886998">
    <property type="component" value="Unassembled WGS sequence"/>
</dbReference>
<protein>
    <submittedName>
        <fullName evidence="2">Uncharacterized protein</fullName>
    </submittedName>
</protein>
<accession>A0A8X7CF44</accession>
<dbReference type="OrthoDB" id="10518782at2759"/>
<comment type="caution">
    <text evidence="2">The sequence shown here is derived from an EMBL/GenBank/DDBJ whole genome shotgun (WGS) entry which is preliminary data.</text>
</comment>
<organism evidence="2 3">
    <name type="scientific">Trichonephila inaurata madagascariensis</name>
    <dbReference type="NCBI Taxonomy" id="2747483"/>
    <lineage>
        <taxon>Eukaryota</taxon>
        <taxon>Metazoa</taxon>
        <taxon>Ecdysozoa</taxon>
        <taxon>Arthropoda</taxon>
        <taxon>Chelicerata</taxon>
        <taxon>Arachnida</taxon>
        <taxon>Araneae</taxon>
        <taxon>Araneomorphae</taxon>
        <taxon>Entelegynae</taxon>
        <taxon>Araneoidea</taxon>
        <taxon>Nephilidae</taxon>
        <taxon>Trichonephila</taxon>
        <taxon>Trichonephila inaurata</taxon>
    </lineage>
</organism>
<keyword evidence="3" id="KW-1185">Reference proteome</keyword>
<evidence type="ECO:0000256" key="1">
    <source>
        <dbReference type="SAM" id="Coils"/>
    </source>
</evidence>
<dbReference type="AlphaFoldDB" id="A0A8X7CF44"/>
<feature type="coiled-coil region" evidence="1">
    <location>
        <begin position="30"/>
        <end position="57"/>
    </location>
</feature>
<reference evidence="2" key="1">
    <citation type="submission" date="2020-08" db="EMBL/GenBank/DDBJ databases">
        <title>Multicomponent nature underlies the extraordinary mechanical properties of spider dragline silk.</title>
        <authorList>
            <person name="Kono N."/>
            <person name="Nakamura H."/>
            <person name="Mori M."/>
            <person name="Yoshida Y."/>
            <person name="Ohtoshi R."/>
            <person name="Malay A.D."/>
            <person name="Moran D.A.P."/>
            <person name="Tomita M."/>
            <person name="Numata K."/>
            <person name="Arakawa K."/>
        </authorList>
    </citation>
    <scope>NUCLEOTIDE SEQUENCE</scope>
</reference>
<name>A0A8X7CF44_9ARAC</name>
<evidence type="ECO:0000313" key="2">
    <source>
        <dbReference type="EMBL" id="GFY62632.1"/>
    </source>
</evidence>
<keyword evidence="1" id="KW-0175">Coiled coil</keyword>
<evidence type="ECO:0000313" key="3">
    <source>
        <dbReference type="Proteomes" id="UP000886998"/>
    </source>
</evidence>
<proteinExistence type="predicted"/>
<dbReference type="EMBL" id="BMAV01014330">
    <property type="protein sequence ID" value="GFY62632.1"/>
    <property type="molecule type" value="Genomic_DNA"/>
</dbReference>
<gene>
    <name evidence="2" type="ORF">TNIN_105891</name>
</gene>
<sequence>MLSGTEIPEKYLMLKCVHLQKLLTKKSDLLTKKENELANKEKMIEELLADKKKREDTNIEKKLWSCQKELSDCKREIKCLLGEKLVYESVSGKYESQIKNLNEELKKFKLTKK</sequence>